<evidence type="ECO:0000313" key="1">
    <source>
        <dbReference type="EMBL" id="HCE16796.1"/>
    </source>
</evidence>
<dbReference type="OrthoDB" id="161523at2"/>
<proteinExistence type="predicted"/>
<organism evidence="1 2">
    <name type="scientific">Anaerolinea thermolimosa</name>
    <dbReference type="NCBI Taxonomy" id="229919"/>
    <lineage>
        <taxon>Bacteria</taxon>
        <taxon>Bacillati</taxon>
        <taxon>Chloroflexota</taxon>
        <taxon>Anaerolineae</taxon>
        <taxon>Anaerolineales</taxon>
        <taxon>Anaerolineaceae</taxon>
        <taxon>Anaerolinea</taxon>
    </lineage>
</organism>
<dbReference type="AlphaFoldDB" id="A0A3D1JGR7"/>
<evidence type="ECO:0000313" key="2">
    <source>
        <dbReference type="Proteomes" id="UP000264141"/>
    </source>
</evidence>
<dbReference type="Proteomes" id="UP000264141">
    <property type="component" value="Unassembled WGS sequence"/>
</dbReference>
<accession>A0A3D1JGR7</accession>
<reference evidence="1 2" key="1">
    <citation type="journal article" date="2018" name="Nat. Biotechnol.">
        <title>A standardized bacterial taxonomy based on genome phylogeny substantially revises the tree of life.</title>
        <authorList>
            <person name="Parks D.H."/>
            <person name="Chuvochina M."/>
            <person name="Waite D.W."/>
            <person name="Rinke C."/>
            <person name="Skarshewski A."/>
            <person name="Chaumeil P.A."/>
            <person name="Hugenholtz P."/>
        </authorList>
    </citation>
    <scope>NUCLEOTIDE SEQUENCE [LARGE SCALE GENOMIC DNA]</scope>
    <source>
        <strain evidence="1">UBA8781</strain>
    </source>
</reference>
<protein>
    <recommendedName>
        <fullName evidence="3">NIPSNAP domain-containing protein</fullName>
    </recommendedName>
</protein>
<dbReference type="STRING" id="229919.GCA_001050195_00398"/>
<dbReference type="RefSeq" id="WP_062189243.1">
    <property type="nucleotide sequence ID" value="NZ_DF967965.1"/>
</dbReference>
<evidence type="ECO:0008006" key="3">
    <source>
        <dbReference type="Google" id="ProtNLM"/>
    </source>
</evidence>
<gene>
    <name evidence="1" type="ORF">DEQ80_02955</name>
</gene>
<dbReference type="EMBL" id="DPBP01000013">
    <property type="protein sequence ID" value="HCE16796.1"/>
    <property type="molecule type" value="Genomic_DNA"/>
</dbReference>
<comment type="caution">
    <text evidence="1">The sequence shown here is derived from an EMBL/GenBank/DDBJ whole genome shotgun (WGS) entry which is preliminary data.</text>
</comment>
<name>A0A3D1JGR7_9CHLR</name>
<sequence length="100" mass="11674">MAYKLIMTWDILPEREQEYFEFVVREFIPGVQRLGFELTDAWATIYGSRPQIMVGATLPSLSRIQHVLASDEWKRLNSQLQDFVLNYSQKVVEAQGGFQF</sequence>